<dbReference type="Gene3D" id="3.40.630.10">
    <property type="entry name" value="Zn peptidases"/>
    <property type="match status" value="1"/>
</dbReference>
<dbReference type="FunFam" id="3.40.630.10:FF:000060">
    <property type="entry name" value="Putative metallocarboxypeptidase ecm14"/>
    <property type="match status" value="1"/>
</dbReference>
<keyword evidence="10" id="KW-1015">Disulfide bond</keyword>
<evidence type="ECO:0000256" key="4">
    <source>
        <dbReference type="ARBA" id="ARBA00005988"/>
    </source>
</evidence>
<dbReference type="EMBL" id="KV407460">
    <property type="protein sequence ID" value="KZF21514.1"/>
    <property type="molecule type" value="Genomic_DNA"/>
</dbReference>
<gene>
    <name evidence="19" type="ORF">L228DRAFT_261678</name>
</gene>
<sequence>MPRTNLICLFGALLVFVLAPFAAAAPSPAGSRPTFAASRISNLINNLHVPQRPWLALRDTVIQKIWRLPAQSSVVSSHRRESLVGSGPPPELVARYGDDVVLRFNVSTTDEAKSLTEASTVLFLDVWEFGENWVDIRIAKAVIPSLLGLLPPSLQHAHTLLMNDLAQVIYNSYPKPILPGHSLASSQDNRIFGPALKSKSAVTEQNVFFQDYQPLSVIIPWMRLLRSLFPSHVRIIDVGVSSEGRSIPALRVGVHPTNSQRQSDARKTIIVAGGSHAREWISTSTVNYVAYSLITAYGKDKVMTELLEKFDWIFIPTINPDGYAYTWEVDRLWRKNRQMTSLRFCPGIDLDRSWDFQWDGERFRGNPCSESFAGEAPFQAVESQRIAEWAKNETESNNVEFVAFLDLHSYSQQVLYPYSYSCDAVPPSLENLEELAIGLAKAIRLSKGERYDTLSACEGSVAMAGKKPGRIFPRMESAGGSALDWFYHELRVKYAYQIKLRDTGSYGFLLPRENIVPTGKEVFDAVRYLGDFLLGNKGIELEGDASQDSIKESLAPGSPSIDETSAALGNMAGSDAEDEGQEEMMDVDWELRRRRRR</sequence>
<evidence type="ECO:0000256" key="10">
    <source>
        <dbReference type="ARBA" id="ARBA00023157"/>
    </source>
</evidence>
<dbReference type="OMA" id="WFYHQLH"/>
<dbReference type="PANTHER" id="PTHR11705:SF147">
    <property type="entry name" value="INACTIVE METALLOCARBOXYPEPTIDASE ECM14"/>
    <property type="match status" value="1"/>
</dbReference>
<evidence type="ECO:0000256" key="6">
    <source>
        <dbReference type="ARBA" id="ARBA00022554"/>
    </source>
</evidence>
<keyword evidence="5" id="KW-0964">Secreted</keyword>
<evidence type="ECO:0000256" key="9">
    <source>
        <dbReference type="ARBA" id="ARBA00022833"/>
    </source>
</evidence>
<dbReference type="OrthoDB" id="3626597at2759"/>
<accession>A0A165FXU5</accession>
<evidence type="ECO:0000313" key="20">
    <source>
        <dbReference type="Proteomes" id="UP000076632"/>
    </source>
</evidence>
<dbReference type="PRINTS" id="PR00765">
    <property type="entry name" value="CRBOXYPTASEA"/>
</dbReference>
<feature type="signal peptide" evidence="17">
    <location>
        <begin position="1"/>
        <end position="24"/>
    </location>
</feature>
<dbReference type="PROSITE" id="PS00132">
    <property type="entry name" value="CARBOXYPEPT_ZN_1"/>
    <property type="match status" value="1"/>
</dbReference>
<keyword evidence="19" id="KW-0121">Carboxypeptidase</keyword>
<evidence type="ECO:0000256" key="11">
    <source>
        <dbReference type="ARBA" id="ARBA00023316"/>
    </source>
</evidence>
<dbReference type="STRING" id="1328760.A0A165FXU5"/>
<comment type="similarity">
    <text evidence="4 15">Belongs to the peptidase M14 family.</text>
</comment>
<evidence type="ECO:0000256" key="12">
    <source>
        <dbReference type="ARBA" id="ARBA00025210"/>
    </source>
</evidence>
<comment type="subcellular location">
    <subcellularLocation>
        <location evidence="3">Secreted</location>
    </subcellularLocation>
    <subcellularLocation>
        <location evidence="2">Vacuole</location>
    </subcellularLocation>
</comment>
<evidence type="ECO:0000256" key="13">
    <source>
        <dbReference type="ARBA" id="ARBA00026187"/>
    </source>
</evidence>
<dbReference type="GO" id="GO:0008270">
    <property type="term" value="F:zinc ion binding"/>
    <property type="evidence" value="ECO:0007669"/>
    <property type="project" value="InterPro"/>
</dbReference>
<keyword evidence="19" id="KW-0378">Hydrolase</keyword>
<keyword evidence="7" id="KW-0479">Metal-binding</keyword>
<comment type="function">
    <text evidence="12">Inactive carboxypeptidase that may play a role in cell wall organization and biogenesis.</text>
</comment>
<dbReference type="Pfam" id="PF00246">
    <property type="entry name" value="Peptidase_M14"/>
    <property type="match status" value="1"/>
</dbReference>
<evidence type="ECO:0000256" key="17">
    <source>
        <dbReference type="SAM" id="SignalP"/>
    </source>
</evidence>
<keyword evidence="20" id="KW-1185">Reference proteome</keyword>
<evidence type="ECO:0000256" key="3">
    <source>
        <dbReference type="ARBA" id="ARBA00004613"/>
    </source>
</evidence>
<dbReference type="FunCoup" id="A0A165FXU5">
    <property type="interactions" value="808"/>
</dbReference>
<comment type="cofactor">
    <cofactor evidence="1">
        <name>Zn(2+)</name>
        <dbReference type="ChEBI" id="CHEBI:29105"/>
    </cofactor>
</comment>
<reference evidence="19 20" key="1">
    <citation type="journal article" date="2016" name="Fungal Biol.">
        <title>The genome of Xylona heveae provides a window into fungal endophytism.</title>
        <authorList>
            <person name="Gazis R."/>
            <person name="Kuo A."/>
            <person name="Riley R."/>
            <person name="LaButti K."/>
            <person name="Lipzen A."/>
            <person name="Lin J."/>
            <person name="Amirebrahimi M."/>
            <person name="Hesse C.N."/>
            <person name="Spatafora J.W."/>
            <person name="Henrissat B."/>
            <person name="Hainaut M."/>
            <person name="Grigoriev I.V."/>
            <person name="Hibbett D.S."/>
        </authorList>
    </citation>
    <scope>NUCLEOTIDE SEQUENCE [LARGE SCALE GENOMIC DNA]</scope>
    <source>
        <strain evidence="19 20">TC161</strain>
    </source>
</reference>
<dbReference type="GeneID" id="28899489"/>
<dbReference type="PANTHER" id="PTHR11705">
    <property type="entry name" value="PROTEASE FAMILY M14 CARBOXYPEPTIDASE A,B"/>
    <property type="match status" value="1"/>
</dbReference>
<evidence type="ECO:0000256" key="5">
    <source>
        <dbReference type="ARBA" id="ARBA00022525"/>
    </source>
</evidence>
<protein>
    <recommendedName>
        <fullName evidence="13">Inactive metallocarboxypeptidase ECM14</fullName>
    </recommendedName>
    <alternativeName>
        <fullName evidence="14">Inactive metallocarboxypeptidase ecm14</fullName>
    </alternativeName>
</protein>
<feature type="compositionally biased region" description="Acidic residues" evidence="16">
    <location>
        <begin position="575"/>
        <end position="588"/>
    </location>
</feature>
<evidence type="ECO:0000256" key="1">
    <source>
        <dbReference type="ARBA" id="ARBA00001947"/>
    </source>
</evidence>
<name>A0A165FXU5_XYLHT</name>
<dbReference type="GO" id="GO:0004181">
    <property type="term" value="F:metallocarboxypeptidase activity"/>
    <property type="evidence" value="ECO:0007669"/>
    <property type="project" value="InterPro"/>
</dbReference>
<keyword evidence="19" id="KW-0645">Protease</keyword>
<dbReference type="Proteomes" id="UP000076632">
    <property type="component" value="Unassembled WGS sequence"/>
</dbReference>
<dbReference type="GO" id="GO:0005773">
    <property type="term" value="C:vacuole"/>
    <property type="evidence" value="ECO:0007669"/>
    <property type="project" value="UniProtKB-SubCell"/>
</dbReference>
<evidence type="ECO:0000256" key="8">
    <source>
        <dbReference type="ARBA" id="ARBA00022729"/>
    </source>
</evidence>
<dbReference type="AlphaFoldDB" id="A0A165FXU5"/>
<dbReference type="SUPFAM" id="SSF53187">
    <property type="entry name" value="Zn-dependent exopeptidases"/>
    <property type="match status" value="1"/>
</dbReference>
<evidence type="ECO:0000256" key="14">
    <source>
        <dbReference type="ARBA" id="ARBA00026213"/>
    </source>
</evidence>
<feature type="chain" id="PRO_5007857969" description="Inactive metallocarboxypeptidase ECM14" evidence="17">
    <location>
        <begin position="25"/>
        <end position="597"/>
    </location>
</feature>
<evidence type="ECO:0000256" key="16">
    <source>
        <dbReference type="SAM" id="MobiDB-lite"/>
    </source>
</evidence>
<evidence type="ECO:0000256" key="7">
    <source>
        <dbReference type="ARBA" id="ARBA00022723"/>
    </source>
</evidence>
<keyword evidence="9" id="KW-0862">Zinc</keyword>
<feature type="domain" description="Peptidase M14" evidence="18">
    <location>
        <begin position="211"/>
        <end position="533"/>
    </location>
</feature>
<dbReference type="PROSITE" id="PS52035">
    <property type="entry name" value="PEPTIDASE_M14"/>
    <property type="match status" value="1"/>
</dbReference>
<evidence type="ECO:0000256" key="15">
    <source>
        <dbReference type="PROSITE-ProRule" id="PRU01379"/>
    </source>
</evidence>
<evidence type="ECO:0000256" key="2">
    <source>
        <dbReference type="ARBA" id="ARBA00004116"/>
    </source>
</evidence>
<organism evidence="19 20">
    <name type="scientific">Xylona heveae (strain CBS 132557 / TC161)</name>
    <dbReference type="NCBI Taxonomy" id="1328760"/>
    <lineage>
        <taxon>Eukaryota</taxon>
        <taxon>Fungi</taxon>
        <taxon>Dikarya</taxon>
        <taxon>Ascomycota</taxon>
        <taxon>Pezizomycotina</taxon>
        <taxon>Xylonomycetes</taxon>
        <taxon>Xylonales</taxon>
        <taxon>Xylonaceae</taxon>
        <taxon>Xylona</taxon>
    </lineage>
</organism>
<keyword evidence="6" id="KW-0926">Vacuole</keyword>
<dbReference type="InterPro" id="IPR057246">
    <property type="entry name" value="CARBOXYPEPT_ZN_1"/>
</dbReference>
<keyword evidence="11" id="KW-0961">Cell wall biogenesis/degradation</keyword>
<dbReference type="GO" id="GO:0005576">
    <property type="term" value="C:extracellular region"/>
    <property type="evidence" value="ECO:0007669"/>
    <property type="project" value="UniProtKB-SubCell"/>
</dbReference>
<proteinExistence type="inferred from homology"/>
<dbReference type="RefSeq" id="XP_018187069.1">
    <property type="nucleotide sequence ID" value="XM_018334352.1"/>
</dbReference>
<dbReference type="GO" id="GO:0006508">
    <property type="term" value="P:proteolysis"/>
    <property type="evidence" value="ECO:0007669"/>
    <property type="project" value="InterPro"/>
</dbReference>
<comment type="caution">
    <text evidence="15">Lacks conserved residue(s) required for the propagation of feature annotation.</text>
</comment>
<dbReference type="InterPro" id="IPR000834">
    <property type="entry name" value="Peptidase_M14"/>
</dbReference>
<keyword evidence="8 17" id="KW-0732">Signal</keyword>
<dbReference type="CDD" id="cd03860">
    <property type="entry name" value="M14_CP_A-B_like"/>
    <property type="match status" value="1"/>
</dbReference>
<evidence type="ECO:0000313" key="19">
    <source>
        <dbReference type="EMBL" id="KZF21514.1"/>
    </source>
</evidence>
<dbReference type="SMART" id="SM00631">
    <property type="entry name" value="Zn_pept"/>
    <property type="match status" value="1"/>
</dbReference>
<dbReference type="GO" id="GO:0071555">
    <property type="term" value="P:cell wall organization"/>
    <property type="evidence" value="ECO:0007669"/>
    <property type="project" value="UniProtKB-KW"/>
</dbReference>
<dbReference type="InParanoid" id="A0A165FXU5"/>
<evidence type="ECO:0000259" key="18">
    <source>
        <dbReference type="PROSITE" id="PS52035"/>
    </source>
</evidence>
<feature type="region of interest" description="Disordered" evidence="16">
    <location>
        <begin position="550"/>
        <end position="597"/>
    </location>
</feature>